<dbReference type="CDD" id="cd04301">
    <property type="entry name" value="NAT_SF"/>
    <property type="match status" value="1"/>
</dbReference>
<keyword evidence="6" id="KW-1185">Reference proteome</keyword>
<sequence length="200" mass="22402">MWRPRSKGGTVTVQPLPTLETERLVLRPLAPGDAAAVRALGGDRRVAEMTLLPHPFGEEEVRRWVEGRLEWAAQGKSRPFSVLLKEDGALVGHAGLLLDRDNDKAGLYYWMGVPYWGRGYATEAARELVRHAFEDLGLGRVYADHVARNPASGRVLQKVGMSYEGCRRRDFKKWDRFEDLALYGVLAEEWSPAATSASPR</sequence>
<accession>A0A6G8Q5A1</accession>
<dbReference type="Proteomes" id="UP000501452">
    <property type="component" value="Chromosome"/>
</dbReference>
<evidence type="ECO:0000313" key="5">
    <source>
        <dbReference type="EMBL" id="QIN81507.1"/>
    </source>
</evidence>
<reference evidence="5 6" key="1">
    <citation type="submission" date="2019-10" db="EMBL/GenBank/DDBJ databases">
        <title>Rubrobacter sp nov SCSIO 52090 isolated from a deep-sea sediment in the South China Sea.</title>
        <authorList>
            <person name="Chen R.W."/>
        </authorList>
    </citation>
    <scope>NUCLEOTIDE SEQUENCE [LARGE SCALE GENOMIC DNA]</scope>
    <source>
        <strain evidence="5 6">SCSIO 52909</strain>
    </source>
</reference>
<dbReference type="Gene3D" id="3.40.630.30">
    <property type="match status" value="1"/>
</dbReference>
<feature type="domain" description="N-acetyltransferase" evidence="4">
    <location>
        <begin position="24"/>
        <end position="189"/>
    </location>
</feature>
<dbReference type="Pfam" id="PF13302">
    <property type="entry name" value="Acetyltransf_3"/>
    <property type="match status" value="1"/>
</dbReference>
<dbReference type="PROSITE" id="PS51186">
    <property type="entry name" value="GNAT"/>
    <property type="match status" value="1"/>
</dbReference>
<dbReference type="InterPro" id="IPR016181">
    <property type="entry name" value="Acyl_CoA_acyltransferase"/>
</dbReference>
<dbReference type="PANTHER" id="PTHR43792">
    <property type="entry name" value="GNAT FAMILY, PUTATIVE (AFU_ORTHOLOGUE AFUA_3G00765)-RELATED-RELATED"/>
    <property type="match status" value="1"/>
</dbReference>
<dbReference type="GO" id="GO:0016747">
    <property type="term" value="F:acyltransferase activity, transferring groups other than amino-acyl groups"/>
    <property type="evidence" value="ECO:0007669"/>
    <property type="project" value="InterPro"/>
</dbReference>
<name>A0A6G8Q5A1_9ACTN</name>
<dbReference type="EMBL" id="CP045119">
    <property type="protein sequence ID" value="QIN81507.1"/>
    <property type="molecule type" value="Genomic_DNA"/>
</dbReference>
<dbReference type="PANTHER" id="PTHR43792:SF8">
    <property type="entry name" value="[RIBOSOMAL PROTEIN US5]-ALANINE N-ACETYLTRANSFERASE"/>
    <property type="match status" value="1"/>
</dbReference>
<organism evidence="5 6">
    <name type="scientific">Rubrobacter tropicus</name>
    <dbReference type="NCBI Taxonomy" id="2653851"/>
    <lineage>
        <taxon>Bacteria</taxon>
        <taxon>Bacillati</taxon>
        <taxon>Actinomycetota</taxon>
        <taxon>Rubrobacteria</taxon>
        <taxon>Rubrobacterales</taxon>
        <taxon>Rubrobacteraceae</taxon>
        <taxon>Rubrobacter</taxon>
    </lineage>
</organism>
<evidence type="ECO:0000259" key="4">
    <source>
        <dbReference type="PROSITE" id="PS51186"/>
    </source>
</evidence>
<dbReference type="KEGG" id="rub:GBA63_01845"/>
<proteinExistence type="inferred from homology"/>
<protein>
    <submittedName>
        <fullName evidence="5">GNAT family N-acetyltransferase</fullName>
    </submittedName>
</protein>
<dbReference type="AlphaFoldDB" id="A0A6G8Q5A1"/>
<dbReference type="InterPro" id="IPR000182">
    <property type="entry name" value="GNAT_dom"/>
</dbReference>
<gene>
    <name evidence="5" type="ORF">GBA63_01845</name>
</gene>
<keyword evidence="1 5" id="KW-0808">Transferase</keyword>
<evidence type="ECO:0000256" key="3">
    <source>
        <dbReference type="ARBA" id="ARBA00038502"/>
    </source>
</evidence>
<evidence type="ECO:0000313" key="6">
    <source>
        <dbReference type="Proteomes" id="UP000501452"/>
    </source>
</evidence>
<dbReference type="InterPro" id="IPR051531">
    <property type="entry name" value="N-acetyltransferase"/>
</dbReference>
<evidence type="ECO:0000256" key="1">
    <source>
        <dbReference type="ARBA" id="ARBA00022679"/>
    </source>
</evidence>
<keyword evidence="2" id="KW-0012">Acyltransferase</keyword>
<dbReference type="SUPFAM" id="SSF55729">
    <property type="entry name" value="Acyl-CoA N-acyltransferases (Nat)"/>
    <property type="match status" value="1"/>
</dbReference>
<evidence type="ECO:0000256" key="2">
    <source>
        <dbReference type="ARBA" id="ARBA00023315"/>
    </source>
</evidence>
<comment type="similarity">
    <text evidence="3">Belongs to the acetyltransferase family. RimJ subfamily.</text>
</comment>